<protein>
    <submittedName>
        <fullName evidence="1">Uncharacterized protein</fullName>
    </submittedName>
</protein>
<reference evidence="1 2" key="1">
    <citation type="submission" date="2018-03" db="EMBL/GenBank/DDBJ databases">
        <title>Genomic Encyclopedia of Type Strains, Phase III (KMG-III): the genomes of soil and plant-associated and newly described type strains.</title>
        <authorList>
            <person name="Whitman W."/>
        </authorList>
    </citation>
    <scope>NUCLEOTIDE SEQUENCE [LARGE SCALE GENOMIC DNA]</scope>
    <source>
        <strain evidence="1 2">VKM Ac-1602</strain>
    </source>
</reference>
<organism evidence="1 2">
    <name type="scientific">Rathayibacter iranicus NCPPB 2253 = VKM Ac-1602</name>
    <dbReference type="NCBI Taxonomy" id="1328868"/>
    <lineage>
        <taxon>Bacteria</taxon>
        <taxon>Bacillati</taxon>
        <taxon>Actinomycetota</taxon>
        <taxon>Actinomycetes</taxon>
        <taxon>Micrococcales</taxon>
        <taxon>Microbacteriaceae</taxon>
        <taxon>Rathayibacter</taxon>
    </lineage>
</organism>
<comment type="caution">
    <text evidence="1">The sequence shown here is derived from an EMBL/GenBank/DDBJ whole genome shotgun (WGS) entry which is preliminary data.</text>
</comment>
<dbReference type="Proteomes" id="UP000245674">
    <property type="component" value="Unassembled WGS sequence"/>
</dbReference>
<proteinExistence type="predicted"/>
<name>A0ABX5LGA9_9MICO</name>
<accession>A0ABX5LGA9</accession>
<evidence type="ECO:0000313" key="2">
    <source>
        <dbReference type="Proteomes" id="UP000245674"/>
    </source>
</evidence>
<sequence length="66" mass="6873">MLEVRTKSAQPQNNGAQINNVVRVIKAIRVTTAVSRRSAVVAGALGIGSMILAPQAFAADKPKCIA</sequence>
<evidence type="ECO:0000313" key="1">
    <source>
        <dbReference type="EMBL" id="PWJ64685.1"/>
    </source>
</evidence>
<keyword evidence="2" id="KW-1185">Reference proteome</keyword>
<dbReference type="EMBL" id="QGDV01000004">
    <property type="protein sequence ID" value="PWJ64685.1"/>
    <property type="molecule type" value="Genomic_DNA"/>
</dbReference>
<gene>
    <name evidence="1" type="ORF">B0H03_10451</name>
</gene>